<evidence type="ECO:0000313" key="2">
    <source>
        <dbReference type="EMBL" id="AAL69424.1"/>
    </source>
</evidence>
<sequence length="401" mass="45231">MGVHKHLAAAFALSAPQFSLFDELRREVAATPALVAIRDDIAKGVKPMTWAFTDGLITFKGRVFVPLSSPSLPAILKLAHGRGHEGTLLTSFRWPTRTRRRSVAAAFFAEIVRLHGVPLTIVSDRDSVFTSTFWREIFRLAGVQLNLSSAFHPQSDGQSEVTNKIIAMYLHCLTGDRPRQWLRWLPWAEYCYNTSYQSSLRTSLFRVVDEREPPTLRAYEPGSTRLPAVQQALQERDDFLRAIRDRLEQAQQTYKTAYDGKHRALELAITQRIGSVAYRLRLPPGARLHDVFHVGLLMPFRGDPPDHAPPLPPTHHGDVCLQPASVSQSRLARGVREVLVQWKDRPAAEASWVGLDDFHAQYPDFQLADELLLQGGEMSCGDCIMHGAVAEFRRHSRNEEQ</sequence>
<dbReference type="PANTHER" id="PTHR37984">
    <property type="entry name" value="PROTEIN CBG26694"/>
    <property type="match status" value="1"/>
</dbReference>
<dbReference type="InterPro" id="IPR001584">
    <property type="entry name" value="Integrase_cat-core"/>
</dbReference>
<dbReference type="InterPro" id="IPR056924">
    <property type="entry name" value="SH3_Tf2-1"/>
</dbReference>
<organism evidence="2 3">
    <name type="scientific">Oryza sativa subsp. japonica</name>
    <name type="common">Rice</name>
    <dbReference type="NCBI Taxonomy" id="39947"/>
    <lineage>
        <taxon>Eukaryota</taxon>
        <taxon>Viridiplantae</taxon>
        <taxon>Streptophyta</taxon>
        <taxon>Embryophyta</taxon>
        <taxon>Tracheophyta</taxon>
        <taxon>Spermatophyta</taxon>
        <taxon>Magnoliopsida</taxon>
        <taxon>Liliopsida</taxon>
        <taxon>Poales</taxon>
        <taxon>Poaceae</taxon>
        <taxon>BOP clade</taxon>
        <taxon>Oryzoideae</taxon>
        <taxon>Oryzeae</taxon>
        <taxon>Oryzinae</taxon>
        <taxon>Oryza</taxon>
        <taxon>Oryza sativa</taxon>
    </lineage>
</organism>
<dbReference type="Pfam" id="PF24626">
    <property type="entry name" value="SH3_Tf2-1"/>
    <property type="match status" value="1"/>
</dbReference>
<dbReference type="InterPro" id="IPR012337">
    <property type="entry name" value="RNaseH-like_sf"/>
</dbReference>
<evidence type="ECO:0000313" key="3">
    <source>
        <dbReference type="Proteomes" id="UP000000763"/>
    </source>
</evidence>
<dbReference type="GO" id="GO:0015074">
    <property type="term" value="P:DNA integration"/>
    <property type="evidence" value="ECO:0007669"/>
    <property type="project" value="InterPro"/>
</dbReference>
<dbReference type="InterPro" id="IPR050951">
    <property type="entry name" value="Retrovirus_Pol_polyprotein"/>
</dbReference>
<dbReference type="AlphaFoldDB" id="A0A5S6R889"/>
<dbReference type="EMBL" id="AC098565">
    <property type="protein sequence ID" value="AAL69424.1"/>
    <property type="molecule type" value="Genomic_DNA"/>
</dbReference>
<dbReference type="InterPro" id="IPR036397">
    <property type="entry name" value="RNaseH_sf"/>
</dbReference>
<dbReference type="GO" id="GO:0003676">
    <property type="term" value="F:nucleic acid binding"/>
    <property type="evidence" value="ECO:0007669"/>
    <property type="project" value="InterPro"/>
</dbReference>
<gene>
    <name evidence="2" type="primary">OSJNBa0028C16.6</name>
</gene>
<dbReference type="SUPFAM" id="SSF53098">
    <property type="entry name" value="Ribonuclease H-like"/>
    <property type="match status" value="1"/>
</dbReference>
<dbReference type="Proteomes" id="UP000000763">
    <property type="component" value="Chromosome 10"/>
</dbReference>
<reference evidence="3" key="1">
    <citation type="journal article" date="2005" name="Nature">
        <title>The map-based sequence of the rice genome.</title>
        <authorList>
            <consortium name="International rice genome sequencing project (IRGSP)"/>
            <person name="Matsumoto T."/>
            <person name="Wu J."/>
            <person name="Kanamori H."/>
            <person name="Katayose Y."/>
            <person name="Fujisawa M."/>
            <person name="Namiki N."/>
            <person name="Mizuno H."/>
            <person name="Yamamoto K."/>
            <person name="Antonio B.A."/>
            <person name="Baba T."/>
            <person name="Sakata K."/>
            <person name="Nagamura Y."/>
            <person name="Aoki H."/>
            <person name="Arikawa K."/>
            <person name="Arita K."/>
            <person name="Bito T."/>
            <person name="Chiden Y."/>
            <person name="Fujitsuka N."/>
            <person name="Fukunaka R."/>
            <person name="Hamada M."/>
            <person name="Harada C."/>
            <person name="Hayashi A."/>
            <person name="Hijishita S."/>
            <person name="Honda M."/>
            <person name="Hosokawa S."/>
            <person name="Ichikawa Y."/>
            <person name="Idonuma A."/>
            <person name="Iijima M."/>
            <person name="Ikeda M."/>
            <person name="Ikeno M."/>
            <person name="Ito K."/>
            <person name="Ito S."/>
            <person name="Ito T."/>
            <person name="Ito Y."/>
            <person name="Ito Y."/>
            <person name="Iwabuchi A."/>
            <person name="Kamiya K."/>
            <person name="Karasawa W."/>
            <person name="Kurita K."/>
            <person name="Katagiri S."/>
            <person name="Kikuta A."/>
            <person name="Kobayashi H."/>
            <person name="Kobayashi N."/>
            <person name="Machita K."/>
            <person name="Maehara T."/>
            <person name="Masukawa M."/>
            <person name="Mizubayashi T."/>
            <person name="Mukai Y."/>
            <person name="Nagasaki H."/>
            <person name="Nagata Y."/>
            <person name="Naito S."/>
            <person name="Nakashima M."/>
            <person name="Nakama Y."/>
            <person name="Nakamichi Y."/>
            <person name="Nakamura M."/>
            <person name="Meguro A."/>
            <person name="Negishi M."/>
            <person name="Ohta I."/>
            <person name="Ohta T."/>
            <person name="Okamoto M."/>
            <person name="Ono N."/>
            <person name="Saji S."/>
            <person name="Sakaguchi M."/>
            <person name="Sakai K."/>
            <person name="Shibata M."/>
            <person name="Shimokawa T."/>
            <person name="Song J."/>
            <person name="Takazaki Y."/>
            <person name="Terasawa K."/>
            <person name="Tsugane M."/>
            <person name="Tsuji K."/>
            <person name="Ueda S."/>
            <person name="Waki K."/>
            <person name="Yamagata H."/>
            <person name="Yamamoto M."/>
            <person name="Yamamoto S."/>
            <person name="Yamane H."/>
            <person name="Yoshiki S."/>
            <person name="Yoshihara R."/>
            <person name="Yukawa K."/>
            <person name="Zhong H."/>
            <person name="Yano M."/>
            <person name="Yuan Q."/>
            <person name="Ouyang S."/>
            <person name="Liu J."/>
            <person name="Jones K.M."/>
            <person name="Gansberger K."/>
            <person name="Moffat K."/>
            <person name="Hill J."/>
            <person name="Bera J."/>
            <person name="Fadrosh D."/>
            <person name="Jin S."/>
            <person name="Johri S."/>
            <person name="Kim M."/>
            <person name="Overton L."/>
            <person name="Reardon M."/>
            <person name="Tsitrin T."/>
            <person name="Vuong H."/>
            <person name="Weaver B."/>
            <person name="Ciecko A."/>
            <person name="Tallon L."/>
            <person name="Jackson J."/>
            <person name="Pai G."/>
            <person name="Aken S.V."/>
            <person name="Utterback T."/>
            <person name="Reidmuller S."/>
            <person name="Feldblyum T."/>
            <person name="Hsiao J."/>
            <person name="Zismann V."/>
            <person name="Iobst S."/>
            <person name="de Vazeille A.R."/>
            <person name="Buell C.R."/>
            <person name="Ying K."/>
            <person name="Li Y."/>
            <person name="Lu T."/>
            <person name="Huang Y."/>
            <person name="Zhao Q."/>
            <person name="Feng Q."/>
            <person name="Zhang L."/>
            <person name="Zhu J."/>
            <person name="Weng Q."/>
            <person name="Mu J."/>
            <person name="Lu Y."/>
            <person name="Fan D."/>
            <person name="Liu Y."/>
            <person name="Guan J."/>
            <person name="Zhang Y."/>
            <person name="Yu S."/>
            <person name="Liu X."/>
            <person name="Zhang Y."/>
            <person name="Hong G."/>
            <person name="Han B."/>
            <person name="Choisne N."/>
            <person name="Demange N."/>
            <person name="Orjeda G."/>
            <person name="Samain S."/>
            <person name="Cattolico L."/>
            <person name="Pelletier E."/>
            <person name="Couloux A."/>
            <person name="Segurens B."/>
            <person name="Wincker P."/>
            <person name="D'Hont A."/>
            <person name="Scarpelli C."/>
            <person name="Weissenbach J."/>
            <person name="Salanoubat M."/>
            <person name="Quetier F."/>
            <person name="Yu Y."/>
            <person name="Kim H.R."/>
            <person name="Rambo T."/>
            <person name="Currie J."/>
            <person name="Collura K."/>
            <person name="Luo M."/>
            <person name="Yang T."/>
            <person name="Ammiraju J.S.S."/>
            <person name="Engler F."/>
            <person name="Soderlund C."/>
            <person name="Wing R.A."/>
            <person name="Palmer L.E."/>
            <person name="de la Bastide M."/>
            <person name="Spiegel L."/>
            <person name="Nascimento L."/>
            <person name="Zutavern T."/>
            <person name="O'Shaughnessy A."/>
            <person name="Dike S."/>
            <person name="Dedhia N."/>
            <person name="Preston R."/>
            <person name="Balija V."/>
            <person name="McCombie W.R."/>
            <person name="Chow T."/>
            <person name="Chen H."/>
            <person name="Chung M."/>
            <person name="Chen C."/>
            <person name="Shaw J."/>
            <person name="Wu H."/>
            <person name="Hsiao K."/>
            <person name="Chao Y."/>
            <person name="Chu M."/>
            <person name="Cheng C."/>
            <person name="Hour A."/>
            <person name="Lee P."/>
            <person name="Lin S."/>
            <person name="Lin Y."/>
            <person name="Liou J."/>
            <person name="Liu S."/>
            <person name="Hsing Y."/>
            <person name="Raghuvanshi S."/>
            <person name="Mohanty A."/>
            <person name="Bharti A.K."/>
            <person name="Gaur A."/>
            <person name="Gupta V."/>
            <person name="Kumar D."/>
            <person name="Ravi V."/>
            <person name="Vij S."/>
            <person name="Kapur A."/>
            <person name="Khurana P."/>
            <person name="Khurana P."/>
            <person name="Khurana J.P."/>
            <person name="Tyagi A.K."/>
            <person name="Gaikwad K."/>
            <person name="Singh A."/>
            <person name="Dalal V."/>
            <person name="Srivastava S."/>
            <person name="Dixit A."/>
            <person name="Pal A.K."/>
            <person name="Ghazi I.A."/>
            <person name="Yadav M."/>
            <person name="Pandit A."/>
            <person name="Bhargava A."/>
            <person name="Sureshbabu K."/>
            <person name="Batra K."/>
            <person name="Sharma T.R."/>
            <person name="Mohapatra T."/>
            <person name="Singh N.K."/>
            <person name="Messing J."/>
            <person name="Nelson A.B."/>
            <person name="Fuks G."/>
            <person name="Kavchok S."/>
            <person name="Keizer G."/>
            <person name="Linton E."/>
            <person name="Llaca V."/>
            <person name="Song R."/>
            <person name="Tanyolac B."/>
            <person name="Young S."/>
            <person name="Ho-Il K."/>
            <person name="Hahn J.H."/>
            <person name="Sangsakoo G."/>
            <person name="Vanavichit A."/>
            <person name="de Mattos Luiz.A.T."/>
            <person name="Zimmer P.D."/>
            <person name="Malone G."/>
            <person name="Dellagostin O."/>
            <person name="de Oliveira A.C."/>
            <person name="Bevan M."/>
            <person name="Bancroft I."/>
            <person name="Minx P."/>
            <person name="Cordum H."/>
            <person name="Wilson R."/>
            <person name="Cheng Z."/>
            <person name="Jin W."/>
            <person name="Jiang J."/>
            <person name="Leong S.A."/>
            <person name="Iwama H."/>
            <person name="Gojobori T."/>
            <person name="Itoh T."/>
            <person name="Niimura Y."/>
            <person name="Fujii Y."/>
            <person name="Habara T."/>
            <person name="Sakai H."/>
            <person name="Sato Y."/>
            <person name="Wilson G."/>
            <person name="Kumar K."/>
            <person name="McCouch S."/>
            <person name="Juretic N."/>
            <person name="Hoen D."/>
            <person name="Wright S."/>
            <person name="Bruskiewich R."/>
            <person name="Bureau T."/>
            <person name="Miyao A."/>
            <person name="Hirochika H."/>
            <person name="Nishikawa T."/>
            <person name="Kadowaki K."/>
            <person name="Sugiura M."/>
            <person name="Burr B."/>
            <person name="Sasaki T."/>
        </authorList>
    </citation>
    <scope>NUCLEOTIDE SEQUENCE [LARGE SCALE GENOMIC DNA]</scope>
    <source>
        <strain evidence="3">cv. Nipponbare</strain>
    </source>
</reference>
<evidence type="ECO:0000259" key="1">
    <source>
        <dbReference type="PROSITE" id="PS50994"/>
    </source>
</evidence>
<proteinExistence type="predicted"/>
<feature type="domain" description="Integrase catalytic" evidence="1">
    <location>
        <begin position="102"/>
        <end position="229"/>
    </location>
</feature>
<dbReference type="PROSITE" id="PS50994">
    <property type="entry name" value="INTEGRASE"/>
    <property type="match status" value="1"/>
</dbReference>
<protein>
    <submittedName>
        <fullName evidence="2">Polyprotein</fullName>
    </submittedName>
</protein>
<accession>A0A5S6R889</accession>
<reference evidence="3" key="2">
    <citation type="journal article" date="2008" name="Nucleic Acids Res.">
        <title>The rice annotation project database (RAP-DB): 2008 update.</title>
        <authorList>
            <consortium name="The rice annotation project (RAP)"/>
        </authorList>
    </citation>
    <scope>GENOME REANNOTATION</scope>
    <source>
        <strain evidence="3">cv. Nipponbare</strain>
    </source>
</reference>
<name>A0A5S6R889_ORYSJ</name>
<dbReference type="Gene3D" id="3.30.420.10">
    <property type="entry name" value="Ribonuclease H-like superfamily/Ribonuclease H"/>
    <property type="match status" value="1"/>
</dbReference>
<dbReference type="SUPFAM" id="SSF54160">
    <property type="entry name" value="Chromo domain-like"/>
    <property type="match status" value="1"/>
</dbReference>
<dbReference type="InterPro" id="IPR016197">
    <property type="entry name" value="Chromo-like_dom_sf"/>
</dbReference>
<dbReference type="PANTHER" id="PTHR37984:SF5">
    <property type="entry name" value="PROTEIN NYNRIN-LIKE"/>
    <property type="match status" value="1"/>
</dbReference>